<organism evidence="17 18">
    <name type="scientific">Campylobacter magnus</name>
    <dbReference type="NCBI Taxonomy" id="3026462"/>
    <lineage>
        <taxon>Bacteria</taxon>
        <taxon>Pseudomonadati</taxon>
        <taxon>Campylobacterota</taxon>
        <taxon>Epsilonproteobacteria</taxon>
        <taxon>Campylobacterales</taxon>
        <taxon>Campylobacteraceae</taxon>
        <taxon>Campylobacter</taxon>
    </lineage>
</organism>
<evidence type="ECO:0000256" key="9">
    <source>
        <dbReference type="ARBA" id="ARBA00022801"/>
    </source>
</evidence>
<keyword evidence="18" id="KW-1185">Reference proteome</keyword>
<dbReference type="InterPro" id="IPR050072">
    <property type="entry name" value="Peptidase_M20A"/>
</dbReference>
<dbReference type="Gene3D" id="3.30.70.360">
    <property type="match status" value="1"/>
</dbReference>
<dbReference type="CDD" id="cd03891">
    <property type="entry name" value="M20_DapE_proteobac"/>
    <property type="match status" value="1"/>
</dbReference>
<evidence type="ECO:0000256" key="11">
    <source>
        <dbReference type="ARBA" id="ARBA00022915"/>
    </source>
</evidence>
<evidence type="ECO:0000259" key="16">
    <source>
        <dbReference type="Pfam" id="PF07687"/>
    </source>
</evidence>
<dbReference type="Gene3D" id="3.40.630.10">
    <property type="entry name" value="Zn peptidases"/>
    <property type="match status" value="2"/>
</dbReference>
<evidence type="ECO:0000313" key="17">
    <source>
        <dbReference type="EMBL" id="MDO2408571.1"/>
    </source>
</evidence>
<keyword evidence="12" id="KW-0457">Lysine biosynthesis</keyword>
<evidence type="ECO:0000256" key="8">
    <source>
        <dbReference type="ARBA" id="ARBA00022723"/>
    </source>
</evidence>
<evidence type="ECO:0000256" key="14">
    <source>
        <dbReference type="ARBA" id="ARBA00051301"/>
    </source>
</evidence>
<dbReference type="Proteomes" id="UP001171111">
    <property type="component" value="Unassembled WGS sequence"/>
</dbReference>
<dbReference type="HAMAP" id="MF_01690">
    <property type="entry name" value="DapE"/>
    <property type="match status" value="1"/>
</dbReference>
<keyword evidence="8" id="KW-0479">Metal-binding</keyword>
<comment type="subunit">
    <text evidence="4">Homodimer.</text>
</comment>
<dbReference type="PANTHER" id="PTHR43808:SF31">
    <property type="entry name" value="N-ACETYL-L-CITRULLINE DEACETYLASE"/>
    <property type="match status" value="1"/>
</dbReference>
<dbReference type="SUPFAM" id="SSF53187">
    <property type="entry name" value="Zn-dependent exopeptidases"/>
    <property type="match status" value="1"/>
</dbReference>
<evidence type="ECO:0000256" key="7">
    <source>
        <dbReference type="ARBA" id="ARBA00022605"/>
    </source>
</evidence>
<dbReference type="EC" id="3.5.1.18" evidence="5 15"/>
<keyword evidence="7" id="KW-0028">Amino-acid biosynthesis</keyword>
<dbReference type="InterPro" id="IPR036264">
    <property type="entry name" value="Bact_exopeptidase_dim_dom"/>
</dbReference>
<dbReference type="RefSeq" id="WP_302243287.1">
    <property type="nucleotide sequence ID" value="NZ_JAULJQ010000001.1"/>
</dbReference>
<evidence type="ECO:0000256" key="13">
    <source>
        <dbReference type="ARBA" id="ARBA00023285"/>
    </source>
</evidence>
<evidence type="ECO:0000256" key="15">
    <source>
        <dbReference type="NCBIfam" id="TIGR01246"/>
    </source>
</evidence>
<evidence type="ECO:0000256" key="12">
    <source>
        <dbReference type="ARBA" id="ARBA00023154"/>
    </source>
</evidence>
<dbReference type="NCBIfam" id="NF009557">
    <property type="entry name" value="PRK13009.1"/>
    <property type="match status" value="1"/>
</dbReference>
<evidence type="ECO:0000256" key="2">
    <source>
        <dbReference type="ARBA" id="ARBA00005130"/>
    </source>
</evidence>
<dbReference type="InterPro" id="IPR011650">
    <property type="entry name" value="Peptidase_M20_dimer"/>
</dbReference>
<gene>
    <name evidence="17" type="primary">dapE</name>
    <name evidence="17" type="ORF">Q2362_00470</name>
</gene>
<keyword evidence="9 17" id="KW-0378">Hydrolase</keyword>
<comment type="catalytic activity">
    <reaction evidence="14">
        <text>N-succinyl-(2S,6S)-2,6-diaminopimelate + H2O = (2S,6S)-2,6-diaminopimelate + succinate</text>
        <dbReference type="Rhea" id="RHEA:22608"/>
        <dbReference type="ChEBI" id="CHEBI:15377"/>
        <dbReference type="ChEBI" id="CHEBI:30031"/>
        <dbReference type="ChEBI" id="CHEBI:57609"/>
        <dbReference type="ChEBI" id="CHEBI:58087"/>
        <dbReference type="EC" id="3.5.1.18"/>
    </reaction>
</comment>
<keyword evidence="13" id="KW-0170">Cobalt</keyword>
<evidence type="ECO:0000256" key="5">
    <source>
        <dbReference type="ARBA" id="ARBA00011921"/>
    </source>
</evidence>
<reference evidence="17 18" key="1">
    <citation type="submission" date="2023-06" db="EMBL/GenBank/DDBJ databases">
        <title>Campylobacter magnum sp. nov., isolated from cecal contents of domestic pigs (Sus scrofa domesticus).</title>
        <authorList>
            <person name="Papic B."/>
            <person name="Gruntar I."/>
        </authorList>
    </citation>
    <scope>NUCLEOTIDE SEQUENCE [LARGE SCALE GENOMIC DNA]</scope>
    <source>
        <strain evidence="18">34484-21</strain>
    </source>
</reference>
<comment type="caution">
    <text evidence="17">The sequence shown here is derived from an EMBL/GenBank/DDBJ whole genome shotgun (WGS) entry which is preliminary data.</text>
</comment>
<dbReference type="GO" id="GO:0009014">
    <property type="term" value="F:succinyl-diaminopimelate desuccinylase activity"/>
    <property type="evidence" value="ECO:0007669"/>
    <property type="project" value="UniProtKB-EC"/>
</dbReference>
<comment type="similarity">
    <text evidence="3">Belongs to the peptidase M20A family. DapE subfamily.</text>
</comment>
<keyword evidence="10" id="KW-0862">Zinc</keyword>
<evidence type="ECO:0000313" key="18">
    <source>
        <dbReference type="Proteomes" id="UP001171111"/>
    </source>
</evidence>
<dbReference type="InterPro" id="IPR002933">
    <property type="entry name" value="Peptidase_M20"/>
</dbReference>
<feature type="domain" description="Peptidase M20 dimerisation" evidence="16">
    <location>
        <begin position="168"/>
        <end position="268"/>
    </location>
</feature>
<comment type="pathway">
    <text evidence="2">Amino-acid biosynthesis; L-lysine biosynthesis via DAP pathway; LL-2,6-diaminopimelate from (S)-tetrahydrodipicolinate (succinylase route): step 3/3.</text>
</comment>
<dbReference type="NCBIfam" id="TIGR01246">
    <property type="entry name" value="dapE_proteo"/>
    <property type="match status" value="1"/>
</dbReference>
<evidence type="ECO:0000256" key="10">
    <source>
        <dbReference type="ARBA" id="ARBA00022833"/>
    </source>
</evidence>
<evidence type="ECO:0000256" key="6">
    <source>
        <dbReference type="ARBA" id="ARBA00022391"/>
    </source>
</evidence>
<dbReference type="Pfam" id="PF01546">
    <property type="entry name" value="Peptidase_M20"/>
    <property type="match status" value="1"/>
</dbReference>
<dbReference type="SUPFAM" id="SSF55031">
    <property type="entry name" value="Bacterial exopeptidase dimerisation domain"/>
    <property type="match status" value="1"/>
</dbReference>
<evidence type="ECO:0000256" key="1">
    <source>
        <dbReference type="ARBA" id="ARBA00001947"/>
    </source>
</evidence>
<evidence type="ECO:0000256" key="4">
    <source>
        <dbReference type="ARBA" id="ARBA00011738"/>
    </source>
</evidence>
<accession>A0ABT8T4Y4</accession>
<protein>
    <recommendedName>
        <fullName evidence="6 15">Succinyl-diaminopimelate desuccinylase</fullName>
        <ecNumber evidence="5 15">3.5.1.18</ecNumber>
    </recommendedName>
</protein>
<dbReference type="InterPro" id="IPR005941">
    <property type="entry name" value="DapE_proteobac"/>
</dbReference>
<evidence type="ECO:0000256" key="3">
    <source>
        <dbReference type="ARBA" id="ARBA00006746"/>
    </source>
</evidence>
<name>A0ABT8T4Y4_9BACT</name>
<dbReference type="Pfam" id="PF07687">
    <property type="entry name" value="M20_dimer"/>
    <property type="match status" value="1"/>
</dbReference>
<dbReference type="PROSITE" id="PS00759">
    <property type="entry name" value="ARGE_DAPE_CPG2_2"/>
    <property type="match status" value="1"/>
</dbReference>
<dbReference type="EMBL" id="JAULJQ010000001">
    <property type="protein sequence ID" value="MDO2408571.1"/>
    <property type="molecule type" value="Genomic_DNA"/>
</dbReference>
<comment type="cofactor">
    <cofactor evidence="1">
        <name>Zn(2+)</name>
        <dbReference type="ChEBI" id="CHEBI:29105"/>
    </cofactor>
</comment>
<dbReference type="PANTHER" id="PTHR43808">
    <property type="entry name" value="ACETYLORNITHINE DEACETYLASE"/>
    <property type="match status" value="1"/>
</dbReference>
<sequence>MKTIEILTELLRFKSITPNDDGAMNYISMLMDDFAITNIDEGGTKNLLLMRKFGDGEHLCFAGHIDVVPPGQGWESDPFEPVSKDGFIYARGAQDMKAGVAAFISACKDASKTKFNGTLSMIITSDEEGDGKYGTIKVLEYMKKQGILPDFALVAEPTCAQFGDTIKIGRRGSINGKIIVRGKQGHAAYPSKCINPVHQIAPLLAKIAGHDMDGGNEFFEPSKIVITDIRGGMEVVNVTPADIKIMFNVRNSNLTSLESVENYIKSVFAGLDFELNIAQTSKPYLSDKNSKIVRAISMAIEKHCTTIPHLSTTGGTSDARHLSEFGVSVVEFGVCNDRIHQINERVSIDEVKKLKAIFTDLIDSF</sequence>
<proteinExistence type="inferred from homology"/>
<keyword evidence="11" id="KW-0220">Diaminopimelate biosynthesis</keyword>
<dbReference type="InterPro" id="IPR001261">
    <property type="entry name" value="ArgE/DapE_CS"/>
</dbReference>